<dbReference type="InterPro" id="IPR006586">
    <property type="entry name" value="ADAM_Cys-rich"/>
</dbReference>
<feature type="binding site" evidence="12">
    <location>
        <position position="346"/>
    </location>
    <ligand>
        <name>Zn(2+)</name>
        <dbReference type="ChEBI" id="CHEBI:29105"/>
        <note>catalytic</note>
    </ligand>
</feature>
<dbReference type="InterPro" id="IPR024079">
    <property type="entry name" value="MetalloPept_cat_dom_sf"/>
</dbReference>
<evidence type="ECO:0000256" key="13">
    <source>
        <dbReference type="SAM" id="MobiDB-lite"/>
    </source>
</evidence>
<dbReference type="PROSITE" id="PS50026">
    <property type="entry name" value="EGF_3"/>
    <property type="match status" value="1"/>
</dbReference>
<evidence type="ECO:0000259" key="17">
    <source>
        <dbReference type="PROSITE" id="PS50214"/>
    </source>
</evidence>
<feature type="active site" evidence="12">
    <location>
        <position position="1129"/>
    </location>
</feature>
<dbReference type="InterPro" id="IPR018358">
    <property type="entry name" value="Disintegrin_CS"/>
</dbReference>
<feature type="domain" description="Peptidase M12B" evidence="18">
    <location>
        <begin position="993"/>
        <end position="1188"/>
    </location>
</feature>
<feature type="disulfide bond" evidence="10">
    <location>
        <begin position="468"/>
        <end position="488"/>
    </location>
</feature>
<dbReference type="GO" id="GO:0008237">
    <property type="term" value="F:metallopeptidase activity"/>
    <property type="evidence" value="ECO:0007669"/>
    <property type="project" value="UniProtKB-KW"/>
</dbReference>
<dbReference type="InterPro" id="IPR036436">
    <property type="entry name" value="Disintegrin_dom_sf"/>
</dbReference>
<dbReference type="PROSITE" id="PS01186">
    <property type="entry name" value="EGF_2"/>
    <property type="match status" value="1"/>
</dbReference>
<dbReference type="InterPro" id="IPR001762">
    <property type="entry name" value="Disintegrin_dom"/>
</dbReference>
<dbReference type="CDD" id="cd04269">
    <property type="entry name" value="ZnMc_adamalysin_II_like"/>
    <property type="match status" value="2"/>
</dbReference>
<evidence type="ECO:0000313" key="19">
    <source>
        <dbReference type="Proteomes" id="UP000886700"/>
    </source>
</evidence>
<protein>
    <submittedName>
        <fullName evidence="20">Disintegrin and metalloproteinase domain-containing protein 28 isoform X1</fullName>
    </submittedName>
</protein>
<keyword evidence="5" id="KW-0378">Hydrolase</keyword>
<feature type="signal peptide" evidence="15">
    <location>
        <begin position="1"/>
        <end position="18"/>
    </location>
</feature>
<evidence type="ECO:0000256" key="9">
    <source>
        <dbReference type="ARBA" id="ARBA00023157"/>
    </source>
</evidence>
<feature type="active site" evidence="12">
    <location>
        <position position="343"/>
    </location>
</feature>
<evidence type="ECO:0000256" key="14">
    <source>
        <dbReference type="SAM" id="Phobius"/>
    </source>
</evidence>
<feature type="binding site" evidence="12">
    <location>
        <position position="342"/>
    </location>
    <ligand>
        <name>Zn(2+)</name>
        <dbReference type="ChEBI" id="CHEBI:29105"/>
        <note>catalytic</note>
    </ligand>
</feature>
<dbReference type="SUPFAM" id="SSF55486">
    <property type="entry name" value="Metalloproteases ('zincins'), catalytic domain"/>
    <property type="match status" value="2"/>
</dbReference>
<keyword evidence="20" id="KW-0645">Protease</keyword>
<feature type="domain" description="Disintegrin" evidence="17">
    <location>
        <begin position="410"/>
        <end position="496"/>
    </location>
</feature>
<feature type="domain" description="Disintegrin" evidence="17">
    <location>
        <begin position="1195"/>
        <end position="1237"/>
    </location>
</feature>
<feature type="domain" description="Peptidase M12B" evidence="18">
    <location>
        <begin position="206"/>
        <end position="402"/>
    </location>
</feature>
<keyword evidence="7 14" id="KW-1133">Transmembrane helix</keyword>
<dbReference type="SMART" id="SM00608">
    <property type="entry name" value="ACR"/>
    <property type="match status" value="1"/>
</dbReference>
<dbReference type="Pfam" id="PF01562">
    <property type="entry name" value="Pep_M12B_propep"/>
    <property type="match status" value="2"/>
</dbReference>
<dbReference type="PROSITE" id="PS50214">
    <property type="entry name" value="DISINTEGRIN_2"/>
    <property type="match status" value="2"/>
</dbReference>
<dbReference type="PROSITE" id="PS00427">
    <property type="entry name" value="DISINTEGRIN_1"/>
    <property type="match status" value="1"/>
</dbReference>
<comment type="caution">
    <text evidence="11">Lacks conserved residue(s) required for the propagation of feature annotation.</text>
</comment>
<dbReference type="Gene3D" id="3.40.390.10">
    <property type="entry name" value="Collagenase (Catalytic Domain)"/>
    <property type="match status" value="2"/>
</dbReference>
<dbReference type="Pfam" id="PF01421">
    <property type="entry name" value="Reprolysin"/>
    <property type="match status" value="2"/>
</dbReference>
<keyword evidence="19" id="KW-1185">Reference proteome</keyword>
<dbReference type="PANTHER" id="PTHR11905">
    <property type="entry name" value="ADAM A DISINTEGRIN AND METALLOPROTEASE DOMAIN"/>
    <property type="match status" value="1"/>
</dbReference>
<evidence type="ECO:0000256" key="15">
    <source>
        <dbReference type="SAM" id="SignalP"/>
    </source>
</evidence>
<keyword evidence="20" id="KW-0482">Metalloprotease</keyword>
<keyword evidence="9 11" id="KW-1015">Disulfide bond</keyword>
<comment type="cofactor">
    <cofactor evidence="1">
        <name>Zn(2+)</name>
        <dbReference type="ChEBI" id="CHEBI:29105"/>
    </cofactor>
</comment>
<feature type="domain" description="EGF-like" evidence="16">
    <location>
        <begin position="628"/>
        <end position="660"/>
    </location>
</feature>
<feature type="disulfide bond" evidence="12">
    <location>
        <begin position="317"/>
        <end position="397"/>
    </location>
</feature>
<evidence type="ECO:0000256" key="7">
    <source>
        <dbReference type="ARBA" id="ARBA00022989"/>
    </source>
</evidence>
<dbReference type="SMART" id="SM00050">
    <property type="entry name" value="DISIN"/>
    <property type="match status" value="1"/>
</dbReference>
<dbReference type="GeneID" id="101824424"/>
<keyword evidence="15" id="KW-0732">Signal</keyword>
<dbReference type="PANTHER" id="PTHR11905:SF32">
    <property type="entry name" value="DISINTEGRIN AND METALLOPROTEINASE DOMAIN-CONTAINING PROTEIN 28"/>
    <property type="match status" value="1"/>
</dbReference>
<dbReference type="InterPro" id="IPR000742">
    <property type="entry name" value="EGF"/>
</dbReference>
<evidence type="ECO:0000256" key="8">
    <source>
        <dbReference type="ARBA" id="ARBA00023136"/>
    </source>
</evidence>
<dbReference type="InterPro" id="IPR001590">
    <property type="entry name" value="Peptidase_M12B"/>
</dbReference>
<dbReference type="PROSITE" id="PS50215">
    <property type="entry name" value="ADAM_MEPRO"/>
    <property type="match status" value="2"/>
</dbReference>
<keyword evidence="11" id="KW-0245">EGF-like domain</keyword>
<dbReference type="Proteomes" id="UP000886700">
    <property type="component" value="Unplaced"/>
</dbReference>
<organism evidence="19 20">
    <name type="scientific">Mesocricetus auratus</name>
    <name type="common">Golden hamster</name>
    <dbReference type="NCBI Taxonomy" id="10036"/>
    <lineage>
        <taxon>Eukaryota</taxon>
        <taxon>Metazoa</taxon>
        <taxon>Chordata</taxon>
        <taxon>Craniata</taxon>
        <taxon>Vertebrata</taxon>
        <taxon>Euteleostomi</taxon>
        <taxon>Mammalia</taxon>
        <taxon>Eutheria</taxon>
        <taxon>Euarchontoglires</taxon>
        <taxon>Glires</taxon>
        <taxon>Rodentia</taxon>
        <taxon>Myomorpha</taxon>
        <taxon>Muroidea</taxon>
        <taxon>Cricetidae</taxon>
        <taxon>Cricetinae</taxon>
        <taxon>Mesocricetus</taxon>
    </lineage>
</organism>
<feature type="transmembrane region" description="Helical" evidence="14">
    <location>
        <begin position="665"/>
        <end position="689"/>
    </location>
</feature>
<dbReference type="Pfam" id="PF08516">
    <property type="entry name" value="ADAM_CR"/>
    <property type="match status" value="1"/>
</dbReference>
<reference evidence="20" key="1">
    <citation type="submission" date="2025-08" db="UniProtKB">
        <authorList>
            <consortium name="RefSeq"/>
        </authorList>
    </citation>
    <scope>IDENTIFICATION</scope>
    <source>
        <tissue evidence="20">Liver</tissue>
    </source>
</reference>
<feature type="binding site" evidence="12">
    <location>
        <position position="352"/>
    </location>
    <ligand>
        <name>Zn(2+)</name>
        <dbReference type="ChEBI" id="CHEBI:29105"/>
        <note>catalytic</note>
    </ligand>
</feature>
<dbReference type="Gene3D" id="4.10.70.10">
    <property type="entry name" value="Disintegrin domain"/>
    <property type="match status" value="2"/>
</dbReference>
<evidence type="ECO:0000256" key="1">
    <source>
        <dbReference type="ARBA" id="ARBA00001947"/>
    </source>
</evidence>
<evidence type="ECO:0000256" key="12">
    <source>
        <dbReference type="PROSITE-ProRule" id="PRU00276"/>
    </source>
</evidence>
<comment type="subcellular location">
    <subcellularLocation>
        <location evidence="2">Membrane</location>
        <topology evidence="2">Single-pass type I membrane protein</topology>
    </subcellularLocation>
</comment>
<feature type="region of interest" description="Disordered" evidence="13">
    <location>
        <begin position="741"/>
        <end position="760"/>
    </location>
</feature>
<feature type="disulfide bond" evidence="11">
    <location>
        <begin position="650"/>
        <end position="659"/>
    </location>
</feature>
<evidence type="ECO:0000256" key="11">
    <source>
        <dbReference type="PROSITE-ProRule" id="PRU00076"/>
    </source>
</evidence>
<accession>A0ABM2WTT4</accession>
<evidence type="ECO:0000256" key="6">
    <source>
        <dbReference type="ARBA" id="ARBA00022833"/>
    </source>
</evidence>
<evidence type="ECO:0000256" key="5">
    <source>
        <dbReference type="ARBA" id="ARBA00022801"/>
    </source>
</evidence>
<keyword evidence="8 14" id="KW-0472">Membrane</keyword>
<gene>
    <name evidence="20" type="primary">Adam28</name>
</gene>
<keyword evidence="4 12" id="KW-0479">Metal-binding</keyword>
<evidence type="ECO:0000256" key="2">
    <source>
        <dbReference type="ARBA" id="ARBA00004479"/>
    </source>
</evidence>
<feature type="disulfide bond" evidence="12">
    <location>
        <begin position="359"/>
        <end position="364"/>
    </location>
</feature>
<name>A0ABM2WTT4_MESAU</name>
<proteinExistence type="predicted"/>
<feature type="disulfide bond" evidence="12">
    <location>
        <begin position="357"/>
        <end position="381"/>
    </location>
</feature>
<dbReference type="PRINTS" id="PR00289">
    <property type="entry name" value="DISINTEGRIN"/>
</dbReference>
<feature type="region of interest" description="Disordered" evidence="13">
    <location>
        <begin position="953"/>
        <end position="975"/>
    </location>
</feature>
<evidence type="ECO:0000256" key="10">
    <source>
        <dbReference type="PROSITE-ProRule" id="PRU00068"/>
    </source>
</evidence>
<dbReference type="RefSeq" id="XP_040594152.1">
    <property type="nucleotide sequence ID" value="XM_040738218.1"/>
</dbReference>
<evidence type="ECO:0000259" key="16">
    <source>
        <dbReference type="PROSITE" id="PS50026"/>
    </source>
</evidence>
<evidence type="ECO:0000256" key="3">
    <source>
        <dbReference type="ARBA" id="ARBA00022692"/>
    </source>
</evidence>
<dbReference type="InterPro" id="IPR002870">
    <property type="entry name" value="Peptidase_M12B_N"/>
</dbReference>
<dbReference type="InterPro" id="IPR034027">
    <property type="entry name" value="Reprolysin_adamalysin"/>
</dbReference>
<evidence type="ECO:0000259" key="18">
    <source>
        <dbReference type="PROSITE" id="PS50215"/>
    </source>
</evidence>
<feature type="disulfide bond" evidence="11">
    <location>
        <begin position="632"/>
        <end position="642"/>
    </location>
</feature>
<dbReference type="SUPFAM" id="SSF57552">
    <property type="entry name" value="Blood coagulation inhibitor (disintegrin)"/>
    <property type="match status" value="1"/>
</dbReference>
<keyword evidence="3 14" id="KW-0812">Transmembrane</keyword>
<evidence type="ECO:0000256" key="4">
    <source>
        <dbReference type="ARBA" id="ARBA00022723"/>
    </source>
</evidence>
<keyword evidence="6 12" id="KW-0862">Zinc</keyword>
<feature type="chain" id="PRO_5045120041" evidence="15">
    <location>
        <begin position="19"/>
        <end position="1245"/>
    </location>
</feature>
<evidence type="ECO:0000313" key="20">
    <source>
        <dbReference type="RefSeq" id="XP_040594152.1"/>
    </source>
</evidence>
<dbReference type="Pfam" id="PF00200">
    <property type="entry name" value="Disintegrin"/>
    <property type="match status" value="1"/>
</dbReference>
<sequence length="1245" mass="139839">MLQWSLLVVSFLLPPVPANTAKELPKAKKYEVVYPIRLHPLRKREAEEPEKKEAFETELKYQMSVNGKVAVLYLKKNNKLLAPGYSETHYNSSGKEVTTSPQIMDSCYYQGHIINEKASEASISTCQGLRGYFSQGNERYFIEPLSSVSMDEHAHAVFKDDPNEDQANSNCGVDDVLWNQRLHQSVVLPATRLIKLNNGMVQEPKKYIEYYLVLDNGEFKKYNKNLAEIRKRVFEMANYVNMLYKKLDTHVALIGIEIWTDEDKIKITPDANTTLNNFSKWRGNDLLKRKHHDIAQLISSTDFSGSTVGLAFMSSMCSPYHSVGIIQDHSSYHLRVAGTMAHEMGHNLGMIHDYLSCKCPSEVCVMEQSLRFHMPTDFSSCSRVNYGKFLEDKLSRCLYNTPLPSAIISTPVCGNQLVELNEDCDCGTPEECTNKCCDAKTCKIKAGFQCALGECCDKCQLKKAGFVCRTAKDECDLPEMCDGKSSHCPVDRFRVNGFPCQSGHGYCLKGKCPTLQQQCMEMWGPGTKVADKSCYQHNEGGSKYGYCHVENGTHIPCKAKDVMCGKLFCEGGSANLPWKGLTISFLTCKLFDPEDTSQRIDMVANGTKCGNNKVCINAECVDMEKTYKSTNCSSKCRGHAVCDHELQCQCKEGWAPPDCEDSATVFHFSIVVGVLFPLAVIFVVVAIVIRHQSARRKKKRVQRPLSATDAKLHKQKCKPPKVKAVQSQEMGQMKKLHVSDIPTEENEPPPNVLTTKPNFPPPPIPVSLELEGDKTGHCMLPGISQLPTEASMSWVLLSVLWLTMQTQVIDTKSTPELKLHEIVYPKKLPISHRRGTENNQTERYGKDERYAPEVQYQIILNGEEIIFHLKRSKSLLGPDYTETSYSPRGEATRRSQDVKPCYYEGHILNARDSLASISTCDGLRGYFTHHEQRYHIKPLQSTDEGEHAVLPYSQGEPDTTNYNHGDKHTGRKRSHLRISRSLKSPNKDFQGQKYINLFLVLDNAFYKMHNGNVTQIRSFVFEVLDLLNVIFKAIDIHVSLVDMEIWSDSDKIKVEPSIGTTFQSFARWHYSILRKRKIHNHAQLLSGSGFLHGRVGMAASNSLCTSSSVSVIEAKRKNNVALVAVMSHELGHALGMKDIAYSTKCPSGSCVMNQYLSSKFPKDFSTVSRSLFQGFFSSRNVRCLQLAPSPENIIKPTCGNQVLETGEGCDCGSPEECTNICCEPLTCRLKSQPDCQEETSNHITE</sequence>
<feature type="disulfide bond" evidence="12">
    <location>
        <begin position="1145"/>
        <end position="1150"/>
    </location>
</feature>